<dbReference type="InterPro" id="IPR013783">
    <property type="entry name" value="Ig-like_fold"/>
</dbReference>
<gene>
    <name evidence="9" type="ORF">RIMI_LOCUS1454843</name>
</gene>
<keyword evidence="4 8" id="KW-1133">Transmembrane helix</keyword>
<dbReference type="EMBL" id="CAUEEQ010001891">
    <property type="protein sequence ID" value="CAJ0921176.1"/>
    <property type="molecule type" value="Genomic_DNA"/>
</dbReference>
<evidence type="ECO:0000256" key="2">
    <source>
        <dbReference type="ARBA" id="ARBA00022692"/>
    </source>
</evidence>
<keyword evidence="10" id="KW-1185">Reference proteome</keyword>
<proteinExistence type="predicted"/>
<evidence type="ECO:0000256" key="3">
    <source>
        <dbReference type="ARBA" id="ARBA00022729"/>
    </source>
</evidence>
<dbReference type="InterPro" id="IPR003961">
    <property type="entry name" value="FN3_dom"/>
</dbReference>
<dbReference type="InterPro" id="IPR036116">
    <property type="entry name" value="FN3_sf"/>
</dbReference>
<keyword evidence="5 8" id="KW-0472">Membrane</keyword>
<sequence>MYMKYSSAKIAKLQLNEVKPKAPSNLNVDVTDPENGVVHWNTNYEDKYTVKDDLSFNIQFISKKDNKTPPITGSLHPQELEHVLPQVEPRYTFSKRQLSRGAEYRARVRTTYTDKEETKEFYSDWSPDIVFTNNYNLTLMDIKWVIISICCITVVLMTVSCYVVITRTKKNWWNNIPDPAKSKVAKGKLIQQINLKPVGKRSPGKSCGNWLSQLVKAHTMSTNEPFTKEQLVKDDPNLTGKNMKIIIFEPEKVDIECCLHLFPREDDNLYQGDSPEDKEDVPLMITDFSIDNMFSDTSYATHPRSQGDFLPYAPVSSIEGGSQVVKDDTFISSGYNSFASALAEDSTSEHGDGARTTSVSEEPGYQSFNQAIQEGDTPISTTRLDFDSGYKPFESLARISTCSLDHISGSFDVDDLQKDSVQNNGDLVQTGTVVGGTDPWDETQRSDYHLTELNFYNRKYPSYSETSEDEYKGSVKKTSSIHYGMDKTLNESLGQEAGKPLALTFDIRNLANIEGRKMALDLEFAGFPDNIPFSLDKAPIIEDLLDMKSLTVNKGFPVKFENMSYFVPLYYLRARGSRQSNSHMLVQQNMAREDYSYMKIALW</sequence>
<protein>
    <recommendedName>
        <fullName evidence="11">Fibronectin type-III domain-containing protein</fullName>
    </recommendedName>
</protein>
<keyword evidence="3" id="KW-0732">Signal</keyword>
<dbReference type="PANTHER" id="PTHR23037:SF32">
    <property type="entry name" value="INTERLEUKIN-4 RECEPTOR SUBUNIT ALPHA"/>
    <property type="match status" value="1"/>
</dbReference>
<evidence type="ECO:0000313" key="10">
    <source>
        <dbReference type="Proteomes" id="UP001176940"/>
    </source>
</evidence>
<comment type="subcellular location">
    <subcellularLocation>
        <location evidence="1">Membrane</location>
        <topology evidence="1">Single-pass type I membrane protein</topology>
    </subcellularLocation>
</comment>
<reference evidence="9" key="1">
    <citation type="submission" date="2023-07" db="EMBL/GenBank/DDBJ databases">
        <authorList>
            <person name="Stuckert A."/>
        </authorList>
    </citation>
    <scope>NUCLEOTIDE SEQUENCE</scope>
</reference>
<evidence type="ECO:0000256" key="5">
    <source>
        <dbReference type="ARBA" id="ARBA00023136"/>
    </source>
</evidence>
<accession>A0ABN9KRN4</accession>
<organism evidence="9 10">
    <name type="scientific">Ranitomeya imitator</name>
    <name type="common">mimic poison frog</name>
    <dbReference type="NCBI Taxonomy" id="111125"/>
    <lineage>
        <taxon>Eukaryota</taxon>
        <taxon>Metazoa</taxon>
        <taxon>Chordata</taxon>
        <taxon>Craniata</taxon>
        <taxon>Vertebrata</taxon>
        <taxon>Euteleostomi</taxon>
        <taxon>Amphibia</taxon>
        <taxon>Batrachia</taxon>
        <taxon>Anura</taxon>
        <taxon>Neobatrachia</taxon>
        <taxon>Hyloidea</taxon>
        <taxon>Dendrobatidae</taxon>
        <taxon>Dendrobatinae</taxon>
        <taxon>Ranitomeya</taxon>
    </lineage>
</organism>
<feature type="transmembrane region" description="Helical" evidence="8">
    <location>
        <begin position="144"/>
        <end position="165"/>
    </location>
</feature>
<evidence type="ECO:0000313" key="9">
    <source>
        <dbReference type="EMBL" id="CAJ0921176.1"/>
    </source>
</evidence>
<evidence type="ECO:0000256" key="4">
    <source>
        <dbReference type="ARBA" id="ARBA00022989"/>
    </source>
</evidence>
<dbReference type="SUPFAM" id="SSF49265">
    <property type="entry name" value="Fibronectin type III"/>
    <property type="match status" value="1"/>
</dbReference>
<keyword evidence="6" id="KW-0675">Receptor</keyword>
<dbReference type="CDD" id="cd00063">
    <property type="entry name" value="FN3"/>
    <property type="match status" value="1"/>
</dbReference>
<evidence type="ECO:0008006" key="11">
    <source>
        <dbReference type="Google" id="ProtNLM"/>
    </source>
</evidence>
<evidence type="ECO:0000256" key="6">
    <source>
        <dbReference type="ARBA" id="ARBA00023170"/>
    </source>
</evidence>
<keyword evidence="7" id="KW-0325">Glycoprotein</keyword>
<keyword evidence="2 8" id="KW-0812">Transmembrane</keyword>
<evidence type="ECO:0000256" key="8">
    <source>
        <dbReference type="SAM" id="Phobius"/>
    </source>
</evidence>
<name>A0ABN9KRN4_9NEOB</name>
<comment type="caution">
    <text evidence="9">The sequence shown here is derived from an EMBL/GenBank/DDBJ whole genome shotgun (WGS) entry which is preliminary data.</text>
</comment>
<evidence type="ECO:0000256" key="1">
    <source>
        <dbReference type="ARBA" id="ARBA00004479"/>
    </source>
</evidence>
<evidence type="ECO:0000256" key="7">
    <source>
        <dbReference type="ARBA" id="ARBA00023180"/>
    </source>
</evidence>
<dbReference type="PANTHER" id="PTHR23037">
    <property type="entry name" value="CYTOKINE RECEPTOR"/>
    <property type="match status" value="1"/>
</dbReference>
<dbReference type="Proteomes" id="UP001176940">
    <property type="component" value="Unassembled WGS sequence"/>
</dbReference>
<dbReference type="Gene3D" id="2.60.40.10">
    <property type="entry name" value="Immunoglobulins"/>
    <property type="match status" value="1"/>
</dbReference>